<proteinExistence type="predicted"/>
<accession>A0A7Y0LCI7</accession>
<dbReference type="InterPro" id="IPR023387">
    <property type="entry name" value="DUF1653-like_dom"/>
</dbReference>
<sequence>MISTGKYRHFKGSEYQVTQIAKHSETEEYMVVYYPLYGSIEKTGEPEYWVRPLAMFNETIERNGKTMKRFELIS</sequence>
<evidence type="ECO:0000259" key="1">
    <source>
        <dbReference type="Pfam" id="PF07866"/>
    </source>
</evidence>
<dbReference type="EMBL" id="JABBXH010000002">
    <property type="protein sequence ID" value="NMP31602.1"/>
    <property type="molecule type" value="Genomic_DNA"/>
</dbReference>
<dbReference type="RefSeq" id="WP_169074903.1">
    <property type="nucleotide sequence ID" value="NZ_JABBXH010000002.1"/>
</dbReference>
<keyword evidence="3" id="KW-1185">Reference proteome</keyword>
<dbReference type="AlphaFoldDB" id="A0A7Y0LCI7"/>
<dbReference type="InterPro" id="IPR037135">
    <property type="entry name" value="DUF1653-like_dom_sf"/>
</dbReference>
<dbReference type="Gene3D" id="2.30.30.320">
    <property type="entry name" value="DUF1653-like domain"/>
    <property type="match status" value="1"/>
</dbReference>
<comment type="caution">
    <text evidence="2">The sequence shown here is derived from an EMBL/GenBank/DDBJ whole genome shotgun (WGS) entry which is preliminary data.</text>
</comment>
<feature type="domain" description="DUF1653" evidence="1">
    <location>
        <begin position="5"/>
        <end position="71"/>
    </location>
</feature>
<evidence type="ECO:0000313" key="3">
    <source>
        <dbReference type="Proteomes" id="UP000568664"/>
    </source>
</evidence>
<organism evidence="2 3">
    <name type="scientific">Thalassotalea algicola</name>
    <dbReference type="NCBI Taxonomy" id="2716224"/>
    <lineage>
        <taxon>Bacteria</taxon>
        <taxon>Pseudomonadati</taxon>
        <taxon>Pseudomonadota</taxon>
        <taxon>Gammaproteobacteria</taxon>
        <taxon>Alteromonadales</taxon>
        <taxon>Colwelliaceae</taxon>
        <taxon>Thalassotalea</taxon>
    </lineage>
</organism>
<protein>
    <submittedName>
        <fullName evidence="2">DUF1653 domain-containing protein</fullName>
    </submittedName>
</protein>
<dbReference type="Proteomes" id="UP000568664">
    <property type="component" value="Unassembled WGS sequence"/>
</dbReference>
<gene>
    <name evidence="2" type="ORF">HII17_08510</name>
</gene>
<name>A0A7Y0LCI7_9GAMM</name>
<evidence type="ECO:0000313" key="2">
    <source>
        <dbReference type="EMBL" id="NMP31602.1"/>
    </source>
</evidence>
<reference evidence="2 3" key="1">
    <citation type="submission" date="2020-04" db="EMBL/GenBank/DDBJ databases">
        <title>Thalassotalea sp. M1531, isolated from the surface of marine red alga.</title>
        <authorList>
            <person name="Pang L."/>
            <person name="Lu D.-C."/>
        </authorList>
    </citation>
    <scope>NUCLEOTIDE SEQUENCE [LARGE SCALE GENOMIC DNA]</scope>
    <source>
        <strain evidence="2 3">M1531</strain>
    </source>
</reference>
<dbReference type="Pfam" id="PF07866">
    <property type="entry name" value="DUF1653"/>
    <property type="match status" value="1"/>
</dbReference>